<evidence type="ECO:0000256" key="7">
    <source>
        <dbReference type="ARBA" id="ARBA00022729"/>
    </source>
</evidence>
<evidence type="ECO:0000256" key="1">
    <source>
        <dbReference type="ARBA" id="ARBA00000695"/>
    </source>
</evidence>
<dbReference type="EC" id="4.2.2.2" evidence="5"/>
<evidence type="ECO:0000256" key="5">
    <source>
        <dbReference type="ARBA" id="ARBA00012272"/>
    </source>
</evidence>
<dbReference type="GO" id="GO:0030570">
    <property type="term" value="F:pectate lyase activity"/>
    <property type="evidence" value="ECO:0007669"/>
    <property type="project" value="UniProtKB-EC"/>
</dbReference>
<dbReference type="AlphaFoldDB" id="A0A6V7WSU8"/>
<organism evidence="13 14">
    <name type="scientific">Meloidogyne enterolobii</name>
    <name type="common">Root-knot nematode worm</name>
    <name type="synonym">Meloidogyne mayaguensis</name>
    <dbReference type="NCBI Taxonomy" id="390850"/>
    <lineage>
        <taxon>Eukaryota</taxon>
        <taxon>Metazoa</taxon>
        <taxon>Ecdysozoa</taxon>
        <taxon>Nematoda</taxon>
        <taxon>Chromadorea</taxon>
        <taxon>Rhabditida</taxon>
        <taxon>Tylenchina</taxon>
        <taxon>Tylenchomorpha</taxon>
        <taxon>Tylenchoidea</taxon>
        <taxon>Meloidogynidae</taxon>
        <taxon>Meloidogyninae</taxon>
        <taxon>Meloidogyne</taxon>
    </lineage>
</organism>
<dbReference type="OrthoDB" id="441042at2759"/>
<evidence type="ECO:0000256" key="8">
    <source>
        <dbReference type="ARBA" id="ARBA00022837"/>
    </source>
</evidence>
<comment type="caution">
    <text evidence="13">The sequence shown here is derived from an EMBL/GenBank/DDBJ whole genome shotgun (WGS) entry which is preliminary data.</text>
</comment>
<sequence length="271" mass="30101">MISILLIIFGFPMFFEGCFCVDWPQAKNTIPLEQTYLVSKSLDCGYNRYVPNLKNGKWGSGEFMFPVFQLQDGATIKRCIFSGADGIHCNGSCIVEDCWNENVADDSITLLGSNPNAVYTIRGGGAKNGKGKIIQFDGAGTLNVNNFYIHTCGQGIRTCGNCQSQYRNRKINVNGLTIENLQAGQYVVGVNKNYGDVATLKNIHILGPNANQVFPCKTFEGNDQGKNPKVLDMEDDNGGDGKYCIYKKVTFILIHKLKIKRWEKFTVKYGL</sequence>
<accession>A0A6V7WSU8</accession>
<evidence type="ECO:0000256" key="11">
    <source>
        <dbReference type="ARBA" id="ARBA00039895"/>
    </source>
</evidence>
<feature type="signal peptide" evidence="12">
    <location>
        <begin position="1"/>
        <end position="20"/>
    </location>
</feature>
<dbReference type="InterPro" id="IPR012334">
    <property type="entry name" value="Pectin_lyas_fold"/>
</dbReference>
<dbReference type="PANTHER" id="PTHR33407">
    <property type="entry name" value="PECTATE LYASE F-RELATED"/>
    <property type="match status" value="1"/>
</dbReference>
<name>A0A6V7WSU8_MELEN</name>
<evidence type="ECO:0000313" key="13">
    <source>
        <dbReference type="EMBL" id="CAD2190124.1"/>
    </source>
</evidence>
<dbReference type="GO" id="GO:0005576">
    <property type="term" value="C:extracellular region"/>
    <property type="evidence" value="ECO:0007669"/>
    <property type="project" value="UniProtKB-SubCell"/>
</dbReference>
<keyword evidence="6" id="KW-0964">Secreted</keyword>
<dbReference type="InterPro" id="IPR004898">
    <property type="entry name" value="Pectate_lyase_PlyH/PlyE-like"/>
</dbReference>
<comment type="similarity">
    <text evidence="4">Belongs to the polysaccharide lyase 3 family.</text>
</comment>
<protein>
    <recommendedName>
        <fullName evidence="11">Probable pectate lyase F</fullName>
        <ecNumber evidence="5">4.2.2.2</ecNumber>
    </recommendedName>
</protein>
<comment type="cofactor">
    <cofactor evidence="2">
        <name>Ca(2+)</name>
        <dbReference type="ChEBI" id="CHEBI:29108"/>
    </cofactor>
</comment>
<evidence type="ECO:0000256" key="4">
    <source>
        <dbReference type="ARBA" id="ARBA00006463"/>
    </source>
</evidence>
<dbReference type="InterPro" id="IPR011050">
    <property type="entry name" value="Pectin_lyase_fold/virulence"/>
</dbReference>
<feature type="chain" id="PRO_5028107464" description="Probable pectate lyase F" evidence="12">
    <location>
        <begin position="21"/>
        <end position="271"/>
    </location>
</feature>
<evidence type="ECO:0000256" key="10">
    <source>
        <dbReference type="ARBA" id="ARBA00025679"/>
    </source>
</evidence>
<evidence type="ECO:0000256" key="6">
    <source>
        <dbReference type="ARBA" id="ARBA00022525"/>
    </source>
</evidence>
<proteinExistence type="inferred from homology"/>
<comment type="subcellular location">
    <subcellularLocation>
        <location evidence="3">Secreted</location>
    </subcellularLocation>
</comment>
<evidence type="ECO:0000256" key="9">
    <source>
        <dbReference type="ARBA" id="ARBA00023239"/>
    </source>
</evidence>
<keyword evidence="8" id="KW-0106">Calcium</keyword>
<evidence type="ECO:0000256" key="3">
    <source>
        <dbReference type="ARBA" id="ARBA00004613"/>
    </source>
</evidence>
<dbReference type="Proteomes" id="UP000580250">
    <property type="component" value="Unassembled WGS sequence"/>
</dbReference>
<evidence type="ECO:0000256" key="2">
    <source>
        <dbReference type="ARBA" id="ARBA00001913"/>
    </source>
</evidence>
<dbReference type="PANTHER" id="PTHR33407:SF9">
    <property type="entry name" value="PECTATE LYASE F-RELATED"/>
    <property type="match status" value="1"/>
</dbReference>
<dbReference type="Pfam" id="PF03211">
    <property type="entry name" value="Pectate_lyase"/>
    <property type="match status" value="1"/>
</dbReference>
<dbReference type="SUPFAM" id="SSF51126">
    <property type="entry name" value="Pectin lyase-like"/>
    <property type="match status" value="1"/>
</dbReference>
<evidence type="ECO:0000256" key="12">
    <source>
        <dbReference type="SAM" id="SignalP"/>
    </source>
</evidence>
<evidence type="ECO:0000313" key="14">
    <source>
        <dbReference type="Proteomes" id="UP000580250"/>
    </source>
</evidence>
<dbReference type="GO" id="GO:0045490">
    <property type="term" value="P:pectin catabolic process"/>
    <property type="evidence" value="ECO:0007669"/>
    <property type="project" value="TreeGrafter"/>
</dbReference>
<gene>
    <name evidence="13" type="ORF">MENT_LOCUS42888</name>
</gene>
<keyword evidence="7 12" id="KW-0732">Signal</keyword>
<keyword evidence="9" id="KW-0456">Lyase</keyword>
<reference evidence="13 14" key="1">
    <citation type="submission" date="2020-08" db="EMBL/GenBank/DDBJ databases">
        <authorList>
            <person name="Koutsovoulos G."/>
            <person name="Danchin GJ E."/>
        </authorList>
    </citation>
    <scope>NUCLEOTIDE SEQUENCE [LARGE SCALE GENOMIC DNA]</scope>
</reference>
<comment type="catalytic activity">
    <reaction evidence="1">
        <text>Eliminative cleavage of (1-&gt;4)-alpha-D-galacturonan to give oligosaccharides with 4-deoxy-alpha-D-galact-4-enuronosyl groups at their non-reducing ends.</text>
        <dbReference type="EC" id="4.2.2.2"/>
    </reaction>
</comment>
<dbReference type="EMBL" id="CAJEWN010000789">
    <property type="protein sequence ID" value="CAD2190124.1"/>
    <property type="molecule type" value="Genomic_DNA"/>
</dbReference>
<comment type="function">
    <text evidence="10">Pectinolytic enzyme consist of four classes of enzymes: pectin lyase, polygalacturonase, pectin methylesterase and rhamnogalacturonase. Among pectinolytic enzymes, pectin lyase is the most important in depolymerization of pectin, since it cleaves internal glycosidic bonds of highly methylated pectins. Favors pectate, the anion, over pectin, the methyl ester.</text>
</comment>
<dbReference type="Gene3D" id="2.160.20.10">
    <property type="entry name" value="Single-stranded right-handed beta-helix, Pectin lyase-like"/>
    <property type="match status" value="1"/>
</dbReference>